<proteinExistence type="predicted"/>
<dbReference type="Proteomes" id="UP000023772">
    <property type="component" value="Chromosome"/>
</dbReference>
<dbReference type="eggNOG" id="ENOG50314HC">
    <property type="taxonomic scope" value="Bacteria"/>
</dbReference>
<sequence length="156" mass="18837">MGLTNQEMERNYYMINSPKLLFVVLELHKRGYEKLHIVPALAPSGMAWRCTFVSEMYKSVRATEWFEEFARAEREINYTIEELTDWFERDHSDFLESCRGRNTDYLLCFRGMLNQLEKGELPYALAEYFYETEFWGTTKQKKIRTLPDENRFYSYL</sequence>
<protein>
    <submittedName>
        <fullName evidence="2">Uncharacterized protein</fullName>
    </submittedName>
</protein>
<evidence type="ECO:0000313" key="1">
    <source>
        <dbReference type="EMBL" id="AHW62194.1"/>
    </source>
</evidence>
<evidence type="ECO:0000313" key="4">
    <source>
        <dbReference type="Proteomes" id="UP000181981"/>
    </source>
</evidence>
<dbReference type="Proteomes" id="UP000181981">
    <property type="component" value="Unassembled WGS sequence"/>
</dbReference>
<reference evidence="2 4" key="2">
    <citation type="submission" date="2016-10" db="EMBL/GenBank/DDBJ databases">
        <authorList>
            <person name="de Groot N.N."/>
        </authorList>
    </citation>
    <scope>NUCLEOTIDE SEQUENCE [LARGE SCALE GENOMIC DNA]</scope>
    <source>
        <strain evidence="2 4">DSM 25947</strain>
    </source>
</reference>
<dbReference type="EMBL" id="FOHT01000001">
    <property type="protein sequence ID" value="SES70801.1"/>
    <property type="molecule type" value="Genomic_DNA"/>
</dbReference>
<organism evidence="2 4">
    <name type="scientific">Draconibacterium orientale</name>
    <dbReference type="NCBI Taxonomy" id="1168034"/>
    <lineage>
        <taxon>Bacteria</taxon>
        <taxon>Pseudomonadati</taxon>
        <taxon>Bacteroidota</taxon>
        <taxon>Bacteroidia</taxon>
        <taxon>Marinilabiliales</taxon>
        <taxon>Prolixibacteraceae</taxon>
        <taxon>Draconibacterium</taxon>
    </lineage>
</organism>
<dbReference type="EMBL" id="CP007451">
    <property type="protein sequence ID" value="AHW62194.1"/>
    <property type="molecule type" value="Genomic_DNA"/>
</dbReference>
<dbReference type="AlphaFoldDB" id="X5DLS4"/>
<dbReference type="HOGENOM" id="CLU_1801884_0_0_10"/>
<gene>
    <name evidence="1" type="ORF">FH5T_17060</name>
    <name evidence="2" type="ORF">SAMN05444285_101260</name>
</gene>
<reference evidence="1 3" key="1">
    <citation type="submission" date="2014-03" db="EMBL/GenBank/DDBJ databases">
        <title>Complete genome sequence of a deeply braunched marine Bacteroidia bacterium Draconibacterium orientale type strain FH5T.</title>
        <authorList>
            <person name="Li X."/>
            <person name="Wang X."/>
            <person name="Xie Z."/>
            <person name="Du Z."/>
            <person name="Chen G."/>
        </authorList>
    </citation>
    <scope>NUCLEOTIDE SEQUENCE [LARGE SCALE GENOMIC DNA]</scope>
    <source>
        <strain evidence="1 3">FH5</strain>
    </source>
</reference>
<accession>X5DLS4</accession>
<name>X5DLS4_9BACT</name>
<keyword evidence="3" id="KW-1185">Reference proteome</keyword>
<dbReference type="KEGG" id="dori:FH5T_17060"/>
<evidence type="ECO:0000313" key="3">
    <source>
        <dbReference type="Proteomes" id="UP000023772"/>
    </source>
</evidence>
<evidence type="ECO:0000313" key="2">
    <source>
        <dbReference type="EMBL" id="SES70801.1"/>
    </source>
</evidence>